<evidence type="ECO:0000313" key="2">
    <source>
        <dbReference type="EMBL" id="MTI25336.1"/>
    </source>
</evidence>
<proteinExistence type="predicted"/>
<dbReference type="InterPro" id="IPR015946">
    <property type="entry name" value="KH_dom-like_a/b"/>
</dbReference>
<dbReference type="Pfam" id="PF02566">
    <property type="entry name" value="OsmC"/>
    <property type="match status" value="1"/>
</dbReference>
<dbReference type="PANTHER" id="PTHR42830">
    <property type="entry name" value="OSMOTICALLY INDUCIBLE FAMILY PROTEIN"/>
    <property type="match status" value="1"/>
</dbReference>
<feature type="region of interest" description="Disordered" evidence="1">
    <location>
        <begin position="1"/>
        <end position="24"/>
    </location>
</feature>
<gene>
    <name evidence="2" type="ORF">E1163_10320</name>
</gene>
<dbReference type="NCBIfam" id="TIGR03562">
    <property type="entry name" value="osmo_induc_OsmC"/>
    <property type="match status" value="1"/>
</dbReference>
<dbReference type="InterPro" id="IPR052707">
    <property type="entry name" value="OsmC_Ohr_Peroxiredoxin"/>
</dbReference>
<organism evidence="2 3">
    <name type="scientific">Fulvivirga kasyanovii</name>
    <dbReference type="NCBI Taxonomy" id="396812"/>
    <lineage>
        <taxon>Bacteria</taxon>
        <taxon>Pseudomonadati</taxon>
        <taxon>Bacteroidota</taxon>
        <taxon>Cytophagia</taxon>
        <taxon>Cytophagales</taxon>
        <taxon>Fulvivirgaceae</taxon>
        <taxon>Fulvivirga</taxon>
    </lineage>
</organism>
<protein>
    <submittedName>
        <fullName evidence="2">OsmC family peroxiredoxin</fullName>
    </submittedName>
</protein>
<dbReference type="RefSeq" id="WP_155171368.1">
    <property type="nucleotide sequence ID" value="NZ_BAAAFL010000010.1"/>
</dbReference>
<dbReference type="Gene3D" id="3.30.300.20">
    <property type="match status" value="1"/>
</dbReference>
<accession>A0ABW9RMX5</accession>
<name>A0ABW9RMX5_9BACT</name>
<dbReference type="InterPro" id="IPR003718">
    <property type="entry name" value="OsmC/Ohr_fam"/>
</dbReference>
<dbReference type="Proteomes" id="UP000798808">
    <property type="component" value="Unassembled WGS sequence"/>
</dbReference>
<evidence type="ECO:0000313" key="3">
    <source>
        <dbReference type="Proteomes" id="UP000798808"/>
    </source>
</evidence>
<reference evidence="2 3" key="1">
    <citation type="submission" date="2019-02" db="EMBL/GenBank/DDBJ databases">
        <authorList>
            <person name="Goldberg S.R."/>
            <person name="Haltli B.A."/>
            <person name="Correa H."/>
            <person name="Russell K.G."/>
        </authorList>
    </citation>
    <scope>NUCLEOTIDE SEQUENCE [LARGE SCALE GENOMIC DNA]</scope>
    <source>
        <strain evidence="2 3">JCM 16186</strain>
    </source>
</reference>
<dbReference type="SUPFAM" id="SSF82784">
    <property type="entry name" value="OsmC-like"/>
    <property type="match status" value="1"/>
</dbReference>
<evidence type="ECO:0000256" key="1">
    <source>
        <dbReference type="SAM" id="MobiDB-lite"/>
    </source>
</evidence>
<keyword evidence="3" id="KW-1185">Reference proteome</keyword>
<sequence>MKFTRKASANWKGSGKEGKGTVSTQSTVLDKTQYSFSSRFEEGVGTNPEELVAAAHAGCFTMKLSFVLGESDYKPNNLDTEAKLTFEDGAVAQIDLIVKGDVPGISDDEFQKVAQNAKENCPISKLLNTKITLSASLV</sequence>
<dbReference type="InterPro" id="IPR019904">
    <property type="entry name" value="Peroxiredoxin_OsmC"/>
</dbReference>
<dbReference type="PANTHER" id="PTHR42830:SF1">
    <property type="entry name" value="OSMOTICALLY INDUCIBLE FAMILY PROTEIN"/>
    <property type="match status" value="1"/>
</dbReference>
<dbReference type="InterPro" id="IPR036102">
    <property type="entry name" value="OsmC/Ohrsf"/>
</dbReference>
<dbReference type="EMBL" id="SMLW01000505">
    <property type="protein sequence ID" value="MTI25336.1"/>
    <property type="molecule type" value="Genomic_DNA"/>
</dbReference>
<comment type="caution">
    <text evidence="2">The sequence shown here is derived from an EMBL/GenBank/DDBJ whole genome shotgun (WGS) entry which is preliminary data.</text>
</comment>